<organism evidence="2 3">
    <name type="scientific">Pseudoduganella buxea</name>
    <dbReference type="NCBI Taxonomy" id="1949069"/>
    <lineage>
        <taxon>Bacteria</taxon>
        <taxon>Pseudomonadati</taxon>
        <taxon>Pseudomonadota</taxon>
        <taxon>Betaproteobacteria</taxon>
        <taxon>Burkholderiales</taxon>
        <taxon>Oxalobacteraceae</taxon>
        <taxon>Telluria group</taxon>
        <taxon>Pseudoduganella</taxon>
    </lineage>
</organism>
<dbReference type="OrthoDB" id="9804765at2"/>
<dbReference type="Proteomes" id="UP000430634">
    <property type="component" value="Unassembled WGS sequence"/>
</dbReference>
<reference evidence="1" key="4">
    <citation type="submission" date="2024-05" db="EMBL/GenBank/DDBJ databases">
        <authorList>
            <person name="Sun Q."/>
            <person name="Zhou Y."/>
        </authorList>
    </citation>
    <scope>NUCLEOTIDE SEQUENCE</scope>
    <source>
        <strain evidence="1">CGMCC 1.15931</strain>
    </source>
</reference>
<dbReference type="InterPro" id="IPR014347">
    <property type="entry name" value="Tautomerase/MIF_sf"/>
</dbReference>
<evidence type="ECO:0000313" key="2">
    <source>
        <dbReference type="EMBL" id="MTV52875.1"/>
    </source>
</evidence>
<reference evidence="2 3" key="3">
    <citation type="submission" date="2019-11" db="EMBL/GenBank/DDBJ databases">
        <title>Type strains purchased from KCTC, JCM and DSMZ.</title>
        <authorList>
            <person name="Lu H."/>
        </authorList>
    </citation>
    <scope>NUCLEOTIDE SEQUENCE [LARGE SCALE GENOMIC DNA]</scope>
    <source>
        <strain evidence="2 3">KCTC 52429</strain>
    </source>
</reference>
<dbReference type="InterPro" id="IPR037479">
    <property type="entry name" value="Tauto_MSAD"/>
</dbReference>
<name>A0A6I3SW11_9BURK</name>
<dbReference type="Gene3D" id="3.30.429.10">
    <property type="entry name" value="Macrophage Migration Inhibitory Factor"/>
    <property type="match status" value="1"/>
</dbReference>
<comment type="caution">
    <text evidence="2">The sequence shown here is derived from an EMBL/GenBank/DDBJ whole genome shotgun (WGS) entry which is preliminary data.</text>
</comment>
<evidence type="ECO:0000313" key="3">
    <source>
        <dbReference type="Proteomes" id="UP000430634"/>
    </source>
</evidence>
<dbReference type="Pfam" id="PF14552">
    <property type="entry name" value="Tautomerase_2"/>
    <property type="match status" value="1"/>
</dbReference>
<evidence type="ECO:0000313" key="4">
    <source>
        <dbReference type="Proteomes" id="UP000622638"/>
    </source>
</evidence>
<dbReference type="EMBL" id="BMKG01000021">
    <property type="protein sequence ID" value="GGC16205.1"/>
    <property type="molecule type" value="Genomic_DNA"/>
</dbReference>
<dbReference type="EMBL" id="WNKZ01000019">
    <property type="protein sequence ID" value="MTV52875.1"/>
    <property type="molecule type" value="Genomic_DNA"/>
</dbReference>
<accession>A0A6I3SW11</accession>
<gene>
    <name evidence="1" type="ORF">GCM10011572_41930</name>
    <name evidence="2" type="ORF">GM672_09045</name>
</gene>
<sequence>MPMTRISLQKGKPPEYLRAISDGVHRALVEAFDVPPKDRFQLIHQHEAHEMSIDPHYEAEGRSADYVFINVIAGRPRSTATKAAFYRRLVALLGEAPGLRPDDVMIVIQHSQSEDWSFSAGRQGLPGFAGSQP</sequence>
<protein>
    <submittedName>
        <fullName evidence="2">Tautomerase family protein</fullName>
    </submittedName>
</protein>
<dbReference type="PANTHER" id="PTHR38460:SF1">
    <property type="entry name" value="TAUTOMERASE YOLI-RELATED"/>
    <property type="match status" value="1"/>
</dbReference>
<keyword evidence="4" id="KW-1185">Reference proteome</keyword>
<reference evidence="1" key="1">
    <citation type="journal article" date="2014" name="Int. J. Syst. Evol. Microbiol.">
        <title>Complete genome of a new Firmicutes species belonging to the dominant human colonic microbiota ('Ruminococcus bicirculans') reveals two chromosomes and a selective capacity to utilize plant glucans.</title>
        <authorList>
            <consortium name="NISC Comparative Sequencing Program"/>
            <person name="Wegmann U."/>
            <person name="Louis P."/>
            <person name="Goesmann A."/>
            <person name="Henrissat B."/>
            <person name="Duncan S.H."/>
            <person name="Flint H.J."/>
        </authorList>
    </citation>
    <scope>NUCLEOTIDE SEQUENCE</scope>
    <source>
        <strain evidence="1">CGMCC 1.15931</strain>
    </source>
</reference>
<evidence type="ECO:0000313" key="1">
    <source>
        <dbReference type="EMBL" id="GGC16205.1"/>
    </source>
</evidence>
<dbReference type="PANTHER" id="PTHR38460">
    <property type="entry name" value="TAUTOMERASE YOLI-RELATED"/>
    <property type="match status" value="1"/>
</dbReference>
<reference evidence="4" key="2">
    <citation type="journal article" date="2019" name="Int. J. Syst. Evol. Microbiol.">
        <title>The Global Catalogue of Microorganisms (GCM) 10K type strain sequencing project: providing services to taxonomists for standard genome sequencing and annotation.</title>
        <authorList>
            <consortium name="The Broad Institute Genomics Platform"/>
            <consortium name="The Broad Institute Genome Sequencing Center for Infectious Disease"/>
            <person name="Wu L."/>
            <person name="Ma J."/>
        </authorList>
    </citation>
    <scope>NUCLEOTIDE SEQUENCE [LARGE SCALE GENOMIC DNA]</scope>
    <source>
        <strain evidence="4">CGMCC 1.15931</strain>
    </source>
</reference>
<dbReference type="SUPFAM" id="SSF55331">
    <property type="entry name" value="Tautomerase/MIF"/>
    <property type="match status" value="1"/>
</dbReference>
<dbReference type="Proteomes" id="UP000622638">
    <property type="component" value="Unassembled WGS sequence"/>
</dbReference>
<proteinExistence type="predicted"/>
<dbReference type="AlphaFoldDB" id="A0A6I3SW11"/>